<dbReference type="PANTHER" id="PTHR43459">
    <property type="entry name" value="ENOYL-COA HYDRATASE"/>
    <property type="match status" value="1"/>
</dbReference>
<dbReference type="Pfam" id="PF00378">
    <property type="entry name" value="ECH_1"/>
    <property type="match status" value="1"/>
</dbReference>
<dbReference type="EMBL" id="AXSB02000006">
    <property type="protein sequence ID" value="ETH32441.1"/>
    <property type="molecule type" value="Genomic_DNA"/>
</dbReference>
<accession>A0AAI9NG41</accession>
<dbReference type="Gene3D" id="1.10.12.10">
    <property type="entry name" value="Lyase 2-enoyl-coa Hydratase, Chain A, domain 2"/>
    <property type="match status" value="1"/>
</dbReference>
<dbReference type="InterPro" id="IPR001753">
    <property type="entry name" value="Enoyl-CoA_hydra/iso"/>
</dbReference>
<comment type="similarity">
    <text evidence="1 2">Belongs to the enoyl-CoA hydratase/isomerase family.</text>
</comment>
<dbReference type="InterPro" id="IPR014748">
    <property type="entry name" value="Enoyl-CoA_hydra_C"/>
</dbReference>
<comment type="caution">
    <text evidence="3">The sequence shown here is derived from an EMBL/GenBank/DDBJ whole genome shotgun (WGS) entry which is preliminary data.</text>
</comment>
<protein>
    <submittedName>
        <fullName evidence="3">Enoyl-CoA hydratase/isomerase family protein</fullName>
    </submittedName>
</protein>
<dbReference type="Gene3D" id="3.90.226.10">
    <property type="entry name" value="2-enoyl-CoA Hydratase, Chain A, domain 1"/>
    <property type="match status" value="1"/>
</dbReference>
<evidence type="ECO:0000313" key="3">
    <source>
        <dbReference type="EMBL" id="ETH32441.1"/>
    </source>
</evidence>
<sequence length="330" mass="34991">MNWGVGDFQFLKSGSDEPCIQPIESSHLAGSISQPSKRLVRNIASRFLNQELVFTPYGDRTMSAADQPPRYGTLTLQTDGALAILTLDRPAALNAIDIAMARDLQAAARWLQDRAALRVVLLRGAGKAFCAGGDIALFQGPPEEIRASLRALFTPLNDCVARIAAMDQLWLADVHGVAAGAGLSLALACDLAIAADDARLVTAYLKLGATPDAGMTHALAHLLGRRRALALLLRAEPIDAAQALQWGLVDRVAPAAERADQALAYARELAAHAPHDVAAAKRLLRQAPATSLEQQLEDEAAAFLAAAGRADFAEGVQAFLAKRPPRFTGA</sequence>
<evidence type="ECO:0000256" key="2">
    <source>
        <dbReference type="RuleBase" id="RU003707"/>
    </source>
</evidence>
<proteinExistence type="inferred from homology"/>
<evidence type="ECO:0000256" key="1">
    <source>
        <dbReference type="ARBA" id="ARBA00005254"/>
    </source>
</evidence>
<dbReference type="Proteomes" id="UP000018679">
    <property type="component" value="Unassembled WGS sequence"/>
</dbReference>
<dbReference type="CDD" id="cd06558">
    <property type="entry name" value="crotonase-like"/>
    <property type="match status" value="1"/>
</dbReference>
<dbReference type="AlphaFoldDB" id="A0AAI9NG41"/>
<gene>
    <name evidence="3" type="ORF">L566_2424</name>
</gene>
<dbReference type="InterPro" id="IPR018376">
    <property type="entry name" value="Enoyl-CoA_hyd/isom_CS"/>
</dbReference>
<organism evidence="3 4">
    <name type="scientific">Bordetella pertussis CHLA-26</name>
    <dbReference type="NCBI Taxonomy" id="1331284"/>
    <lineage>
        <taxon>Bacteria</taxon>
        <taxon>Pseudomonadati</taxon>
        <taxon>Pseudomonadota</taxon>
        <taxon>Betaproteobacteria</taxon>
        <taxon>Burkholderiales</taxon>
        <taxon>Alcaligenaceae</taxon>
        <taxon>Bordetella</taxon>
    </lineage>
</organism>
<dbReference type="GO" id="GO:0003824">
    <property type="term" value="F:catalytic activity"/>
    <property type="evidence" value="ECO:0007669"/>
    <property type="project" value="InterPro"/>
</dbReference>
<reference evidence="3 4" key="1">
    <citation type="journal article" date="2013" name="Genome Announc.">
        <title>Genome Sequences of 28 Bordetella pertussis U.S. Outbreak Strains Dating from 2010 to 2012.</title>
        <authorList>
            <person name="Harvill E.T."/>
            <person name="Goodfield L.L."/>
            <person name="Ivanov Y."/>
            <person name="Meyer J.A."/>
            <person name="Newth C."/>
            <person name="Cassiday P."/>
            <person name="Tondella M.L."/>
            <person name="Liao P."/>
            <person name="Zimmerman J."/>
            <person name="Meert K."/>
            <person name="Wessel D."/>
            <person name="Berger J."/>
            <person name="Dean J.M."/>
            <person name="Holubkov R."/>
            <person name="Burr J."/>
            <person name="Liu T."/>
            <person name="Brinkac L."/>
            <person name="Kim M."/>
            <person name="Losada L."/>
        </authorList>
    </citation>
    <scope>NUCLEOTIDE SEQUENCE [LARGE SCALE GENOMIC DNA]</scope>
    <source>
        <strain evidence="3 4">CHLA-26</strain>
    </source>
</reference>
<dbReference type="SUPFAM" id="SSF52096">
    <property type="entry name" value="ClpP/crotonase"/>
    <property type="match status" value="1"/>
</dbReference>
<dbReference type="PANTHER" id="PTHR43459:SF1">
    <property type="entry name" value="EG:BACN32G11.4 PROTEIN"/>
    <property type="match status" value="1"/>
</dbReference>
<evidence type="ECO:0000313" key="4">
    <source>
        <dbReference type="Proteomes" id="UP000018679"/>
    </source>
</evidence>
<dbReference type="PROSITE" id="PS00166">
    <property type="entry name" value="ENOYL_COA_HYDRATASE"/>
    <property type="match status" value="1"/>
</dbReference>
<dbReference type="InterPro" id="IPR029045">
    <property type="entry name" value="ClpP/crotonase-like_dom_sf"/>
</dbReference>
<name>A0AAI9NG41_BORPT</name>